<gene>
    <name evidence="1" type="ORF">LCGC14_2694710</name>
</gene>
<sequence>MRDTSKATPRRYNTWAGNPIMSDTKLDMTMNEECGSCGGDIGPSTVFVWHHEWEDCRAIHLPVERGGLDER</sequence>
<dbReference type="AlphaFoldDB" id="A0A0F9C980"/>
<proteinExistence type="predicted"/>
<reference evidence="1" key="1">
    <citation type="journal article" date="2015" name="Nature">
        <title>Complex archaea that bridge the gap between prokaryotes and eukaryotes.</title>
        <authorList>
            <person name="Spang A."/>
            <person name="Saw J.H."/>
            <person name="Jorgensen S.L."/>
            <person name="Zaremba-Niedzwiedzka K."/>
            <person name="Martijn J."/>
            <person name="Lind A.E."/>
            <person name="van Eijk R."/>
            <person name="Schleper C."/>
            <person name="Guy L."/>
            <person name="Ettema T.J."/>
        </authorList>
    </citation>
    <scope>NUCLEOTIDE SEQUENCE</scope>
</reference>
<name>A0A0F9C980_9ZZZZ</name>
<protein>
    <submittedName>
        <fullName evidence="1">Uncharacterized protein</fullName>
    </submittedName>
</protein>
<dbReference type="EMBL" id="LAZR01047852">
    <property type="protein sequence ID" value="KKK93256.1"/>
    <property type="molecule type" value="Genomic_DNA"/>
</dbReference>
<evidence type="ECO:0000313" key="1">
    <source>
        <dbReference type="EMBL" id="KKK93256.1"/>
    </source>
</evidence>
<comment type="caution">
    <text evidence="1">The sequence shown here is derived from an EMBL/GenBank/DDBJ whole genome shotgun (WGS) entry which is preliminary data.</text>
</comment>
<organism evidence="1">
    <name type="scientific">marine sediment metagenome</name>
    <dbReference type="NCBI Taxonomy" id="412755"/>
    <lineage>
        <taxon>unclassified sequences</taxon>
        <taxon>metagenomes</taxon>
        <taxon>ecological metagenomes</taxon>
    </lineage>
</organism>
<accession>A0A0F9C980</accession>